<keyword evidence="3" id="KW-0547">Nucleotide-binding</keyword>
<dbReference type="PROSITE" id="PS50893">
    <property type="entry name" value="ABC_TRANSPORTER_2"/>
    <property type="match status" value="1"/>
</dbReference>
<dbReference type="PANTHER" id="PTHR43335">
    <property type="entry name" value="ABC TRANSPORTER, ATP-BINDING PROTEIN"/>
    <property type="match status" value="1"/>
</dbReference>
<proteinExistence type="inferred from homology"/>
<dbReference type="InterPro" id="IPR027417">
    <property type="entry name" value="P-loop_NTPase"/>
</dbReference>
<dbReference type="InterPro" id="IPR003439">
    <property type="entry name" value="ABC_transporter-like_ATP-bd"/>
</dbReference>
<dbReference type="Pfam" id="PF00005">
    <property type="entry name" value="ABC_tran"/>
    <property type="match status" value="1"/>
</dbReference>
<protein>
    <submittedName>
        <fullName evidence="6">ABC transporter ATP-binding protein</fullName>
    </submittedName>
</protein>
<comment type="caution">
    <text evidence="6">The sequence shown here is derived from an EMBL/GenBank/DDBJ whole genome shotgun (WGS) entry which is preliminary data.</text>
</comment>
<dbReference type="GO" id="GO:0005524">
    <property type="term" value="F:ATP binding"/>
    <property type="evidence" value="ECO:0007669"/>
    <property type="project" value="UniProtKB-KW"/>
</dbReference>
<gene>
    <name evidence="6" type="ORF">QQS35_15530</name>
</gene>
<name>A0ABT7LBD1_9BACI</name>
<dbReference type="PROSITE" id="PS00211">
    <property type="entry name" value="ABC_TRANSPORTER_1"/>
    <property type="match status" value="1"/>
</dbReference>
<dbReference type="EMBL" id="JASTZU010000048">
    <property type="protein sequence ID" value="MDL4841851.1"/>
    <property type="molecule type" value="Genomic_DNA"/>
</dbReference>
<dbReference type="InterPro" id="IPR017871">
    <property type="entry name" value="ABC_transporter-like_CS"/>
</dbReference>
<evidence type="ECO:0000259" key="5">
    <source>
        <dbReference type="PROSITE" id="PS50893"/>
    </source>
</evidence>
<dbReference type="Proteomes" id="UP001235343">
    <property type="component" value="Unassembled WGS sequence"/>
</dbReference>
<evidence type="ECO:0000256" key="4">
    <source>
        <dbReference type="ARBA" id="ARBA00022840"/>
    </source>
</evidence>
<keyword evidence="2" id="KW-0813">Transport</keyword>
<dbReference type="PANTHER" id="PTHR43335:SF11">
    <property type="entry name" value="ABC TRANSPORTER RELATED"/>
    <property type="match status" value="1"/>
</dbReference>
<dbReference type="SMART" id="SM00382">
    <property type="entry name" value="AAA"/>
    <property type="match status" value="1"/>
</dbReference>
<sequence>MSVIKVNELTKTFDKKDVVKALNFELNPGKCVALLGPNGAGKTTTLRMLSGLLNPSRGSVTFEGMKENGDIREHIGYLPQYPVFHNWMSGKEFLIYVGQLANLPKKQASDQANSLLKRVGIADAGNRRIGKYSGGMKQRLGIAQAMIHKPNLIILDEPVSSLDPIGRREVLNLMEELKEQTTILFSTHILSDAEEVSDDLLLMHQGEIVESGSIESLRTKHQTAKINLTFGDSNDNYLSSLKSIPSVNESLIERNEIQLLVDDIDQARKDILLKVSQENLPLTKFEISRTSLEDLFMKVVKN</sequence>
<evidence type="ECO:0000256" key="3">
    <source>
        <dbReference type="ARBA" id="ARBA00022741"/>
    </source>
</evidence>
<dbReference type="InterPro" id="IPR003593">
    <property type="entry name" value="AAA+_ATPase"/>
</dbReference>
<organism evidence="6 7">
    <name type="scientific">Aquibacillus rhizosphaerae</name>
    <dbReference type="NCBI Taxonomy" id="3051431"/>
    <lineage>
        <taxon>Bacteria</taxon>
        <taxon>Bacillati</taxon>
        <taxon>Bacillota</taxon>
        <taxon>Bacilli</taxon>
        <taxon>Bacillales</taxon>
        <taxon>Bacillaceae</taxon>
        <taxon>Aquibacillus</taxon>
    </lineage>
</organism>
<evidence type="ECO:0000313" key="7">
    <source>
        <dbReference type="Proteomes" id="UP001235343"/>
    </source>
</evidence>
<reference evidence="6 7" key="1">
    <citation type="submission" date="2023-06" db="EMBL/GenBank/DDBJ databases">
        <title>Aquibacillus rhizosphaerae LR5S19.</title>
        <authorList>
            <person name="Sun J.-Q."/>
        </authorList>
    </citation>
    <scope>NUCLEOTIDE SEQUENCE [LARGE SCALE GENOMIC DNA]</scope>
    <source>
        <strain evidence="6 7">LR5S19</strain>
    </source>
</reference>
<evidence type="ECO:0000256" key="2">
    <source>
        <dbReference type="ARBA" id="ARBA00022448"/>
    </source>
</evidence>
<feature type="domain" description="ABC transporter" evidence="5">
    <location>
        <begin position="4"/>
        <end position="230"/>
    </location>
</feature>
<dbReference type="RefSeq" id="WP_285933131.1">
    <property type="nucleotide sequence ID" value="NZ_JASTZU010000048.1"/>
</dbReference>
<evidence type="ECO:0000313" key="6">
    <source>
        <dbReference type="EMBL" id="MDL4841851.1"/>
    </source>
</evidence>
<dbReference type="Pfam" id="PF13732">
    <property type="entry name" value="DrrA1-3_C"/>
    <property type="match status" value="1"/>
</dbReference>
<dbReference type="CDD" id="cd03230">
    <property type="entry name" value="ABC_DR_subfamily_A"/>
    <property type="match status" value="1"/>
</dbReference>
<dbReference type="SUPFAM" id="SSF52540">
    <property type="entry name" value="P-loop containing nucleoside triphosphate hydrolases"/>
    <property type="match status" value="1"/>
</dbReference>
<dbReference type="InterPro" id="IPR025302">
    <property type="entry name" value="DrrA1/2-like_C"/>
</dbReference>
<dbReference type="Gene3D" id="3.40.50.300">
    <property type="entry name" value="P-loop containing nucleotide triphosphate hydrolases"/>
    <property type="match status" value="1"/>
</dbReference>
<keyword evidence="4 6" id="KW-0067">ATP-binding</keyword>
<keyword evidence="7" id="KW-1185">Reference proteome</keyword>
<comment type="similarity">
    <text evidence="1">Belongs to the ABC transporter superfamily.</text>
</comment>
<evidence type="ECO:0000256" key="1">
    <source>
        <dbReference type="ARBA" id="ARBA00005417"/>
    </source>
</evidence>
<accession>A0ABT7LBD1</accession>